<sequence length="57" mass="6443">MEATKVLSSVIRDRQIDYNGNLSYITLLRIKTVSTIVRLNIRHISAVITSFSNHVAL</sequence>
<proteinExistence type="predicted"/>
<evidence type="ECO:0000313" key="2">
    <source>
        <dbReference type="Proteomes" id="UP000799770"/>
    </source>
</evidence>
<protein>
    <submittedName>
        <fullName evidence="1">Uncharacterized protein</fullName>
    </submittedName>
</protein>
<dbReference type="EMBL" id="ML977364">
    <property type="protein sequence ID" value="KAF2106323.1"/>
    <property type="molecule type" value="Genomic_DNA"/>
</dbReference>
<organism evidence="1 2">
    <name type="scientific">Lophiotrema nucula</name>
    <dbReference type="NCBI Taxonomy" id="690887"/>
    <lineage>
        <taxon>Eukaryota</taxon>
        <taxon>Fungi</taxon>
        <taxon>Dikarya</taxon>
        <taxon>Ascomycota</taxon>
        <taxon>Pezizomycotina</taxon>
        <taxon>Dothideomycetes</taxon>
        <taxon>Pleosporomycetidae</taxon>
        <taxon>Pleosporales</taxon>
        <taxon>Lophiotremataceae</taxon>
        <taxon>Lophiotrema</taxon>
    </lineage>
</organism>
<reference evidence="1" key="1">
    <citation type="journal article" date="2020" name="Stud. Mycol.">
        <title>101 Dothideomycetes genomes: a test case for predicting lifestyles and emergence of pathogens.</title>
        <authorList>
            <person name="Haridas S."/>
            <person name="Albert R."/>
            <person name="Binder M."/>
            <person name="Bloem J."/>
            <person name="Labutti K."/>
            <person name="Salamov A."/>
            <person name="Andreopoulos B."/>
            <person name="Baker S."/>
            <person name="Barry K."/>
            <person name="Bills G."/>
            <person name="Bluhm B."/>
            <person name="Cannon C."/>
            <person name="Castanera R."/>
            <person name="Culley D."/>
            <person name="Daum C."/>
            <person name="Ezra D."/>
            <person name="Gonzalez J."/>
            <person name="Henrissat B."/>
            <person name="Kuo A."/>
            <person name="Liang C."/>
            <person name="Lipzen A."/>
            <person name="Lutzoni F."/>
            <person name="Magnuson J."/>
            <person name="Mondo S."/>
            <person name="Nolan M."/>
            <person name="Ohm R."/>
            <person name="Pangilinan J."/>
            <person name="Park H.-J."/>
            <person name="Ramirez L."/>
            <person name="Alfaro M."/>
            <person name="Sun H."/>
            <person name="Tritt A."/>
            <person name="Yoshinaga Y."/>
            <person name="Zwiers L.-H."/>
            <person name="Turgeon B."/>
            <person name="Goodwin S."/>
            <person name="Spatafora J."/>
            <person name="Crous P."/>
            <person name="Grigoriev I."/>
        </authorList>
    </citation>
    <scope>NUCLEOTIDE SEQUENCE</scope>
    <source>
        <strain evidence="1">CBS 627.86</strain>
    </source>
</reference>
<keyword evidence="2" id="KW-1185">Reference proteome</keyword>
<name>A0A6A5YH83_9PLEO</name>
<evidence type="ECO:0000313" key="1">
    <source>
        <dbReference type="EMBL" id="KAF2106323.1"/>
    </source>
</evidence>
<dbReference type="Proteomes" id="UP000799770">
    <property type="component" value="Unassembled WGS sequence"/>
</dbReference>
<gene>
    <name evidence="1" type="ORF">BDV96DRAFT_591303</name>
</gene>
<accession>A0A6A5YH83</accession>
<dbReference type="AlphaFoldDB" id="A0A6A5YH83"/>